<dbReference type="AlphaFoldDB" id="A0AB34JTN6"/>
<dbReference type="GO" id="GO:0005737">
    <property type="term" value="C:cytoplasm"/>
    <property type="evidence" value="ECO:0007669"/>
    <property type="project" value="UniProtKB-SubCell"/>
</dbReference>
<dbReference type="CDD" id="cd04301">
    <property type="entry name" value="NAT_SF"/>
    <property type="match status" value="1"/>
</dbReference>
<comment type="similarity">
    <text evidence="3">Belongs to the acetyltransferase family. NAA40 subfamily.</text>
</comment>
<dbReference type="Pfam" id="PF00583">
    <property type="entry name" value="Acetyltransf_1"/>
    <property type="match status" value="1"/>
</dbReference>
<evidence type="ECO:0000256" key="11">
    <source>
        <dbReference type="ARBA" id="ARBA00049524"/>
    </source>
</evidence>
<dbReference type="GO" id="GO:1990189">
    <property type="term" value="F:protein N-terminal-serine acetyltransferase activity"/>
    <property type="evidence" value="ECO:0007669"/>
    <property type="project" value="UniProtKB-EC"/>
</dbReference>
<dbReference type="PANTHER" id="PTHR20531">
    <property type="entry name" value="N-ALPHA-ACETYLTRANSFERASE 40"/>
    <property type="match status" value="1"/>
</dbReference>
<keyword evidence="9" id="KW-0012">Acyltransferase</keyword>
<keyword evidence="6" id="KW-0963">Cytoplasm</keyword>
<name>A0AB34JTN6_PRYPA</name>
<accession>A0AB34JTN6</accession>
<reference evidence="13 14" key="1">
    <citation type="journal article" date="2024" name="Science">
        <title>Giant polyketide synthase enzymes in the biosynthesis of giant marine polyether toxins.</title>
        <authorList>
            <person name="Fallon T.R."/>
            <person name="Shende V.V."/>
            <person name="Wierzbicki I.H."/>
            <person name="Pendleton A.L."/>
            <person name="Watervoot N.F."/>
            <person name="Auber R.P."/>
            <person name="Gonzalez D.J."/>
            <person name="Wisecaver J.H."/>
            <person name="Moore B.S."/>
        </authorList>
    </citation>
    <scope>NUCLEOTIDE SEQUENCE [LARGE SCALE GENOMIC DNA]</scope>
    <source>
        <strain evidence="13 14">12B1</strain>
    </source>
</reference>
<comment type="catalytic activity">
    <reaction evidence="11">
        <text>N-terminal L-seryl-[histone H4] + acetyl-CoA = N-terminal N(alpha)-acetyl-L-seryl-[histone H4] + CoA + H(+)</text>
        <dbReference type="Rhea" id="RHEA:50596"/>
        <dbReference type="Rhea" id="RHEA-COMP:12740"/>
        <dbReference type="Rhea" id="RHEA-COMP:12743"/>
        <dbReference type="ChEBI" id="CHEBI:15378"/>
        <dbReference type="ChEBI" id="CHEBI:57287"/>
        <dbReference type="ChEBI" id="CHEBI:57288"/>
        <dbReference type="ChEBI" id="CHEBI:64738"/>
        <dbReference type="ChEBI" id="CHEBI:83690"/>
        <dbReference type="EC" id="2.3.1.257"/>
    </reaction>
</comment>
<evidence type="ECO:0000256" key="4">
    <source>
        <dbReference type="ARBA" id="ARBA00012950"/>
    </source>
</evidence>
<dbReference type="InterPro" id="IPR000182">
    <property type="entry name" value="GNAT_dom"/>
</dbReference>
<dbReference type="InterPro" id="IPR039949">
    <property type="entry name" value="NAA40"/>
</dbReference>
<dbReference type="GO" id="GO:0005634">
    <property type="term" value="C:nucleus"/>
    <property type="evidence" value="ECO:0007669"/>
    <property type="project" value="UniProtKB-SubCell"/>
</dbReference>
<dbReference type="SUPFAM" id="SSF55729">
    <property type="entry name" value="Acyl-CoA N-acyltransferases (Nat)"/>
    <property type="match status" value="1"/>
</dbReference>
<feature type="domain" description="N-acetyltransferase" evidence="12">
    <location>
        <begin position="105"/>
        <end position="196"/>
    </location>
</feature>
<dbReference type="GO" id="GO:0010485">
    <property type="term" value="F:histone H4 acetyltransferase activity"/>
    <property type="evidence" value="ECO:0007669"/>
    <property type="project" value="InterPro"/>
</dbReference>
<dbReference type="Proteomes" id="UP001515480">
    <property type="component" value="Unassembled WGS sequence"/>
</dbReference>
<comment type="catalytic activity">
    <reaction evidence="10">
        <text>N-terminal L-seryl-[histone H2A] + acetyl-CoA = N-terminal N(alpha)-acetyl-L-seryl-[histone H2A] + CoA + H(+)</text>
        <dbReference type="Rhea" id="RHEA:50600"/>
        <dbReference type="Rhea" id="RHEA-COMP:12742"/>
        <dbReference type="Rhea" id="RHEA-COMP:12744"/>
        <dbReference type="ChEBI" id="CHEBI:15378"/>
        <dbReference type="ChEBI" id="CHEBI:57287"/>
        <dbReference type="ChEBI" id="CHEBI:57288"/>
        <dbReference type="ChEBI" id="CHEBI:64738"/>
        <dbReference type="ChEBI" id="CHEBI:83690"/>
        <dbReference type="EC" id="2.3.1.257"/>
    </reaction>
</comment>
<evidence type="ECO:0000256" key="2">
    <source>
        <dbReference type="ARBA" id="ARBA00004496"/>
    </source>
</evidence>
<dbReference type="EMBL" id="JBGBPQ010000005">
    <property type="protein sequence ID" value="KAL1524192.1"/>
    <property type="molecule type" value="Genomic_DNA"/>
</dbReference>
<dbReference type="Gene3D" id="3.40.630.30">
    <property type="match status" value="1"/>
</dbReference>
<gene>
    <name evidence="13" type="ORF">AB1Y20_019100</name>
</gene>
<keyword evidence="7" id="KW-0808">Transferase</keyword>
<evidence type="ECO:0000256" key="7">
    <source>
        <dbReference type="ARBA" id="ARBA00022679"/>
    </source>
</evidence>
<evidence type="ECO:0000256" key="9">
    <source>
        <dbReference type="ARBA" id="ARBA00023315"/>
    </source>
</evidence>
<sequence>MVSSGGRKLQLKAKGKSSSAKADLFDEVSAPRTVEWLGVHALLDCNLGAKLSEADTQFCTELLGDTMKMLHASTGGARGSWDRKAFLSRMREPQSRVFMIRSTEMRKEEDDEWVLIGDDGGDAVVAMNETKPLGFLHVQLDTDRSPPALVVFEMQLVPEMRGKGLGKHVMEVVQMIAKQMGLSLVLYNSFKVNARALQQLHREDTSEVSAMPPLVQAH</sequence>
<evidence type="ECO:0000256" key="8">
    <source>
        <dbReference type="ARBA" id="ARBA00023242"/>
    </source>
</evidence>
<dbReference type="PANTHER" id="PTHR20531:SF1">
    <property type="entry name" value="N-ALPHA-ACETYLTRANSFERASE 40"/>
    <property type="match status" value="1"/>
</dbReference>
<evidence type="ECO:0000256" key="6">
    <source>
        <dbReference type="ARBA" id="ARBA00022490"/>
    </source>
</evidence>
<evidence type="ECO:0000256" key="3">
    <source>
        <dbReference type="ARBA" id="ARBA00008870"/>
    </source>
</evidence>
<comment type="subcellular location">
    <subcellularLocation>
        <location evidence="2">Cytoplasm</location>
    </subcellularLocation>
    <subcellularLocation>
        <location evidence="1">Nucleus</location>
    </subcellularLocation>
</comment>
<dbReference type="GO" id="GO:0043998">
    <property type="term" value="F:histone H2A acetyltransferase activity"/>
    <property type="evidence" value="ECO:0007669"/>
    <property type="project" value="InterPro"/>
</dbReference>
<dbReference type="InterPro" id="IPR016181">
    <property type="entry name" value="Acyl_CoA_acyltransferase"/>
</dbReference>
<evidence type="ECO:0000256" key="5">
    <source>
        <dbReference type="ARBA" id="ARBA00015043"/>
    </source>
</evidence>
<proteinExistence type="inferred from homology"/>
<evidence type="ECO:0000256" key="1">
    <source>
        <dbReference type="ARBA" id="ARBA00004123"/>
    </source>
</evidence>
<organism evidence="13 14">
    <name type="scientific">Prymnesium parvum</name>
    <name type="common">Toxic golden alga</name>
    <dbReference type="NCBI Taxonomy" id="97485"/>
    <lineage>
        <taxon>Eukaryota</taxon>
        <taxon>Haptista</taxon>
        <taxon>Haptophyta</taxon>
        <taxon>Prymnesiophyceae</taxon>
        <taxon>Prymnesiales</taxon>
        <taxon>Prymnesiaceae</taxon>
        <taxon>Prymnesium</taxon>
    </lineage>
</organism>
<protein>
    <recommendedName>
        <fullName evidence="5">N-alpha-acetyltransferase 40</fullName>
        <ecNumber evidence="4">2.3.1.257</ecNumber>
    </recommendedName>
</protein>
<dbReference type="EC" id="2.3.1.257" evidence="4"/>
<evidence type="ECO:0000259" key="12">
    <source>
        <dbReference type="Pfam" id="PF00583"/>
    </source>
</evidence>
<keyword evidence="14" id="KW-1185">Reference proteome</keyword>
<evidence type="ECO:0000313" key="13">
    <source>
        <dbReference type="EMBL" id="KAL1524192.1"/>
    </source>
</evidence>
<keyword evidence="8" id="KW-0539">Nucleus</keyword>
<evidence type="ECO:0000256" key="10">
    <source>
        <dbReference type="ARBA" id="ARBA00047821"/>
    </source>
</evidence>
<evidence type="ECO:0000313" key="14">
    <source>
        <dbReference type="Proteomes" id="UP001515480"/>
    </source>
</evidence>
<comment type="caution">
    <text evidence="13">The sequence shown here is derived from an EMBL/GenBank/DDBJ whole genome shotgun (WGS) entry which is preliminary data.</text>
</comment>